<protein>
    <submittedName>
        <fullName evidence="1">GxxExxY protein</fullName>
    </submittedName>
</protein>
<organism evidence="1 2">
    <name type="scientific">candidate division CSSED10-310 bacterium</name>
    <dbReference type="NCBI Taxonomy" id="2855610"/>
    <lineage>
        <taxon>Bacteria</taxon>
        <taxon>Bacteria division CSSED10-310</taxon>
    </lineage>
</organism>
<keyword evidence="2" id="KW-1185">Reference proteome</keyword>
<gene>
    <name evidence="1" type="ORF">ACFL27_26410</name>
</gene>
<sequence>MIEDLLLKEEVYAIIGAAIEVHKELGPGFLEAVYQEAMVIESDVRHIPYETQVILPVHYKNQRLKKEFKADYIGYGDVLVEFKSIPKLTKADEAQLINYLKAAQLQVGLLINFGSKDKLEWKRFIRSH</sequence>
<name>A0ABV6Z5M6_UNCC1</name>
<dbReference type="Pfam" id="PF13366">
    <property type="entry name" value="PDDEXK_3"/>
    <property type="match status" value="1"/>
</dbReference>
<comment type="caution">
    <text evidence="1">The sequence shown here is derived from an EMBL/GenBank/DDBJ whole genome shotgun (WGS) entry which is preliminary data.</text>
</comment>
<dbReference type="EMBL" id="JBHPBY010000586">
    <property type="protein sequence ID" value="MFC1853732.1"/>
    <property type="molecule type" value="Genomic_DNA"/>
</dbReference>
<accession>A0ABV6Z5M6</accession>
<evidence type="ECO:0000313" key="1">
    <source>
        <dbReference type="EMBL" id="MFC1853732.1"/>
    </source>
</evidence>
<dbReference type="Proteomes" id="UP001594351">
    <property type="component" value="Unassembled WGS sequence"/>
</dbReference>
<dbReference type="NCBIfam" id="TIGR04256">
    <property type="entry name" value="GxxExxY"/>
    <property type="match status" value="1"/>
</dbReference>
<dbReference type="InterPro" id="IPR026350">
    <property type="entry name" value="GxxExxY"/>
</dbReference>
<proteinExistence type="predicted"/>
<evidence type="ECO:0000313" key="2">
    <source>
        <dbReference type="Proteomes" id="UP001594351"/>
    </source>
</evidence>
<reference evidence="1 2" key="1">
    <citation type="submission" date="2024-09" db="EMBL/GenBank/DDBJ databases">
        <title>Laminarin stimulates single cell rates of sulfate reduction while oxygen inhibits transcriptomic activity in coastal marine sediment.</title>
        <authorList>
            <person name="Lindsay M."/>
            <person name="Orcutt B."/>
            <person name="Emerson D."/>
            <person name="Stepanauskas R."/>
            <person name="D'Angelo T."/>
        </authorList>
    </citation>
    <scope>NUCLEOTIDE SEQUENCE [LARGE SCALE GENOMIC DNA]</scope>
    <source>
        <strain evidence="1">SAG AM-311-K15</strain>
    </source>
</reference>